<sequence>MSHDPAPPAQSDAMRRHSTLLTAFLAFINTPRIIGRRQHMPHRSLERKLVAQRAVVGKFPLHAWTEIKLHVTPPEDLSDELSHEAHLTGERALHFCRAHLRIRLGKLEVVRGHWRGDAALGIRRSRYVLQGPERSGARL</sequence>
<name>A0A9W6K381_9HYPH</name>
<gene>
    <name evidence="1" type="ORF">GCM10017653_47290</name>
</gene>
<evidence type="ECO:0000313" key="1">
    <source>
        <dbReference type="EMBL" id="GLK86659.1"/>
    </source>
</evidence>
<reference evidence="1" key="2">
    <citation type="submission" date="2023-01" db="EMBL/GenBank/DDBJ databases">
        <authorList>
            <person name="Sun Q."/>
            <person name="Evtushenko L."/>
        </authorList>
    </citation>
    <scope>NUCLEOTIDE SEQUENCE</scope>
    <source>
        <strain evidence="1">VKM B-2789</strain>
    </source>
</reference>
<accession>A0A9W6K381</accession>
<dbReference type="Proteomes" id="UP001143330">
    <property type="component" value="Unassembled WGS sequence"/>
</dbReference>
<protein>
    <submittedName>
        <fullName evidence="1">Uncharacterized protein</fullName>
    </submittedName>
</protein>
<comment type="caution">
    <text evidence="1">The sequence shown here is derived from an EMBL/GenBank/DDBJ whole genome shotgun (WGS) entry which is preliminary data.</text>
</comment>
<keyword evidence="2" id="KW-1185">Reference proteome</keyword>
<organism evidence="1 2">
    <name type="scientific">Ancylobacter defluvii</name>
    <dbReference type="NCBI Taxonomy" id="1282440"/>
    <lineage>
        <taxon>Bacteria</taxon>
        <taxon>Pseudomonadati</taxon>
        <taxon>Pseudomonadota</taxon>
        <taxon>Alphaproteobacteria</taxon>
        <taxon>Hyphomicrobiales</taxon>
        <taxon>Xanthobacteraceae</taxon>
        <taxon>Ancylobacter</taxon>
    </lineage>
</organism>
<proteinExistence type="predicted"/>
<dbReference type="AlphaFoldDB" id="A0A9W6K381"/>
<dbReference type="EMBL" id="BSFM01000021">
    <property type="protein sequence ID" value="GLK86659.1"/>
    <property type="molecule type" value="Genomic_DNA"/>
</dbReference>
<reference evidence="1" key="1">
    <citation type="journal article" date="2014" name="Int. J. Syst. Evol. Microbiol.">
        <title>Complete genome sequence of Corynebacterium casei LMG S-19264T (=DSM 44701T), isolated from a smear-ripened cheese.</title>
        <authorList>
            <consortium name="US DOE Joint Genome Institute (JGI-PGF)"/>
            <person name="Walter F."/>
            <person name="Albersmeier A."/>
            <person name="Kalinowski J."/>
            <person name="Ruckert C."/>
        </authorList>
    </citation>
    <scope>NUCLEOTIDE SEQUENCE</scope>
    <source>
        <strain evidence="1">VKM B-2789</strain>
    </source>
</reference>
<evidence type="ECO:0000313" key="2">
    <source>
        <dbReference type="Proteomes" id="UP001143330"/>
    </source>
</evidence>